<evidence type="ECO:0000313" key="3">
    <source>
        <dbReference type="Proteomes" id="UP001174050"/>
    </source>
</evidence>
<dbReference type="EMBL" id="JAUEPL010000015">
    <property type="protein sequence ID" value="MDN3294918.1"/>
    <property type="molecule type" value="Genomic_DNA"/>
</dbReference>
<organism evidence="2 3">
    <name type="scientific">Streptomyces ficellus</name>
    <dbReference type="NCBI Taxonomy" id="1977088"/>
    <lineage>
        <taxon>Bacteria</taxon>
        <taxon>Bacillati</taxon>
        <taxon>Actinomycetota</taxon>
        <taxon>Actinomycetes</taxon>
        <taxon>Kitasatosporales</taxon>
        <taxon>Streptomycetaceae</taxon>
        <taxon>Streptomyces</taxon>
    </lineage>
</organism>
<reference evidence="2" key="1">
    <citation type="submission" date="2023-06" db="EMBL/GenBank/DDBJ databases">
        <title>WGS-Sequencing of Streptomyces ficellus isolate 21 collected from sand in Gara Djebilet Iron Mine in Algeria.</title>
        <authorList>
            <person name="Zegers G.P."/>
            <person name="Gomez A."/>
            <person name="Gueddou A."/>
            <person name="Zahara A.F."/>
            <person name="Worth M."/>
            <person name="Sevigny J.L."/>
            <person name="Tisa L."/>
        </authorList>
    </citation>
    <scope>NUCLEOTIDE SEQUENCE</scope>
    <source>
        <strain evidence="2">AS11</strain>
    </source>
</reference>
<name>A0ABT7Z601_9ACTN</name>
<keyword evidence="3" id="KW-1185">Reference proteome</keyword>
<gene>
    <name evidence="2" type="ORF">QWM81_12820</name>
</gene>
<protein>
    <submittedName>
        <fullName evidence="2">Uncharacterized protein</fullName>
    </submittedName>
</protein>
<sequence length="109" mass="11780">MANELGMTTVLYRTGSANGQRLLIDHGCPHPAGCWLVRAGLDDPPPRDGPARAAGRNRYGSAWPRPACTYRQQPAPARLQGGGGWAEAERLASSCQVRCRWVPRRSNGA</sequence>
<evidence type="ECO:0000256" key="1">
    <source>
        <dbReference type="SAM" id="MobiDB-lite"/>
    </source>
</evidence>
<feature type="region of interest" description="Disordered" evidence="1">
    <location>
        <begin position="41"/>
        <end position="60"/>
    </location>
</feature>
<comment type="caution">
    <text evidence="2">The sequence shown here is derived from an EMBL/GenBank/DDBJ whole genome shotgun (WGS) entry which is preliminary data.</text>
</comment>
<evidence type="ECO:0000313" key="2">
    <source>
        <dbReference type="EMBL" id="MDN3294918.1"/>
    </source>
</evidence>
<feature type="compositionally biased region" description="Basic and acidic residues" evidence="1">
    <location>
        <begin position="41"/>
        <end position="50"/>
    </location>
</feature>
<proteinExistence type="predicted"/>
<dbReference type="Proteomes" id="UP001174050">
    <property type="component" value="Unassembled WGS sequence"/>
</dbReference>
<accession>A0ABT7Z601</accession>